<dbReference type="InterPro" id="IPR007168">
    <property type="entry name" value="Phageshock_PspC_N"/>
</dbReference>
<dbReference type="InterPro" id="IPR052027">
    <property type="entry name" value="PspC"/>
</dbReference>
<feature type="transmembrane region" description="Helical" evidence="7">
    <location>
        <begin position="34"/>
        <end position="56"/>
    </location>
</feature>
<sequence>MSKRLTISNTDKKIAGVCGGIAEYFEIDSTLVRLAWILFIFAGGAGFIGYIIAALIMPKPPVDYGLNKSSEDLEEGFVDLDEVEPEQAKASDDVQKKTEYQEKTNGKNNNTAQYIVGFILLFLGISLLSNRFFFWNILSLRHMASLSLIAIGFFVILKEYQSR</sequence>
<organism evidence="9 10">
    <name type="scientific">Isachenkonia alkalipeptolytica</name>
    <dbReference type="NCBI Taxonomy" id="2565777"/>
    <lineage>
        <taxon>Bacteria</taxon>
        <taxon>Bacillati</taxon>
        <taxon>Bacillota</taxon>
        <taxon>Clostridia</taxon>
        <taxon>Eubacteriales</taxon>
        <taxon>Clostridiaceae</taxon>
        <taxon>Isachenkonia</taxon>
    </lineage>
</organism>
<evidence type="ECO:0000256" key="4">
    <source>
        <dbReference type="ARBA" id="ARBA00022989"/>
    </source>
</evidence>
<evidence type="ECO:0000256" key="3">
    <source>
        <dbReference type="ARBA" id="ARBA00022692"/>
    </source>
</evidence>
<name>A0AA43XLM5_9CLOT</name>
<feature type="compositionally biased region" description="Basic and acidic residues" evidence="6">
    <location>
        <begin position="86"/>
        <end position="104"/>
    </location>
</feature>
<evidence type="ECO:0000313" key="10">
    <source>
        <dbReference type="Proteomes" id="UP000449710"/>
    </source>
</evidence>
<accession>A0AA43XLM5</accession>
<evidence type="ECO:0000256" key="1">
    <source>
        <dbReference type="ARBA" id="ARBA00004162"/>
    </source>
</evidence>
<keyword evidence="10" id="KW-1185">Reference proteome</keyword>
<dbReference type="AlphaFoldDB" id="A0AA43XLM5"/>
<gene>
    <name evidence="9" type="ORF">ISALK_08470</name>
</gene>
<dbReference type="PANTHER" id="PTHR33885">
    <property type="entry name" value="PHAGE SHOCK PROTEIN C"/>
    <property type="match status" value="1"/>
</dbReference>
<feature type="region of interest" description="Disordered" evidence="6">
    <location>
        <begin position="85"/>
        <end position="104"/>
    </location>
</feature>
<comment type="caution">
    <text evidence="9">The sequence shown here is derived from an EMBL/GenBank/DDBJ whole genome shotgun (WGS) entry which is preliminary data.</text>
</comment>
<evidence type="ECO:0000256" key="7">
    <source>
        <dbReference type="SAM" id="Phobius"/>
    </source>
</evidence>
<dbReference type="GO" id="GO:0005886">
    <property type="term" value="C:plasma membrane"/>
    <property type="evidence" value="ECO:0007669"/>
    <property type="project" value="UniProtKB-SubCell"/>
</dbReference>
<keyword evidence="2" id="KW-1003">Cell membrane</keyword>
<keyword evidence="4 7" id="KW-1133">Transmembrane helix</keyword>
<feature type="transmembrane region" description="Helical" evidence="7">
    <location>
        <begin position="140"/>
        <end position="157"/>
    </location>
</feature>
<comment type="subcellular location">
    <subcellularLocation>
        <location evidence="1">Cell membrane</location>
        <topology evidence="1">Single-pass membrane protein</topology>
    </subcellularLocation>
</comment>
<evidence type="ECO:0000256" key="6">
    <source>
        <dbReference type="SAM" id="MobiDB-lite"/>
    </source>
</evidence>
<evidence type="ECO:0000256" key="2">
    <source>
        <dbReference type="ARBA" id="ARBA00022475"/>
    </source>
</evidence>
<dbReference type="Pfam" id="PF04024">
    <property type="entry name" value="PspC"/>
    <property type="match status" value="1"/>
</dbReference>
<evidence type="ECO:0000259" key="8">
    <source>
        <dbReference type="Pfam" id="PF04024"/>
    </source>
</evidence>
<keyword evidence="5 7" id="KW-0472">Membrane</keyword>
<feature type="domain" description="Phage shock protein PspC N-terminal" evidence="8">
    <location>
        <begin position="3"/>
        <end position="59"/>
    </location>
</feature>
<evidence type="ECO:0000256" key="5">
    <source>
        <dbReference type="ARBA" id="ARBA00023136"/>
    </source>
</evidence>
<evidence type="ECO:0000313" key="9">
    <source>
        <dbReference type="EMBL" id="NBG88534.1"/>
    </source>
</evidence>
<dbReference type="Proteomes" id="UP000449710">
    <property type="component" value="Unassembled WGS sequence"/>
</dbReference>
<keyword evidence="3 7" id="KW-0812">Transmembrane</keyword>
<dbReference type="EMBL" id="SUMG01000008">
    <property type="protein sequence ID" value="NBG88534.1"/>
    <property type="molecule type" value="Genomic_DNA"/>
</dbReference>
<dbReference type="PANTHER" id="PTHR33885:SF3">
    <property type="entry name" value="PHAGE SHOCK PROTEIN C"/>
    <property type="match status" value="1"/>
</dbReference>
<proteinExistence type="predicted"/>
<reference evidence="9 10" key="1">
    <citation type="submission" date="2019-04" db="EMBL/GenBank/DDBJ databases">
        <title>Isachenkonia alkalipeptolytica gen. nov. sp. nov. a new anaerobic, alkiliphilic organothrophic bacterium capable to reduce synthesized ferrihydrite isolated from a soda lake.</title>
        <authorList>
            <person name="Toshchakov S.V."/>
            <person name="Zavarzina D.G."/>
            <person name="Zhilina T.N."/>
            <person name="Kostrikina N.A."/>
            <person name="Kublanov I.V."/>
        </authorList>
    </citation>
    <scope>NUCLEOTIDE SEQUENCE [LARGE SCALE GENOMIC DNA]</scope>
    <source>
        <strain evidence="9 10">Z-1701</strain>
    </source>
</reference>
<dbReference type="RefSeq" id="WP_160721226.1">
    <property type="nucleotide sequence ID" value="NZ_SUMG01000008.1"/>
</dbReference>
<protein>
    <submittedName>
        <fullName evidence="9">PspC domain-containing protein</fullName>
    </submittedName>
</protein>
<feature type="transmembrane region" description="Helical" evidence="7">
    <location>
        <begin position="114"/>
        <end position="134"/>
    </location>
</feature>